<dbReference type="CDD" id="cd07302">
    <property type="entry name" value="CHD"/>
    <property type="match status" value="1"/>
</dbReference>
<protein>
    <submittedName>
        <fullName evidence="2">Adenylate/guanylate cyclase domain-containing protein</fullName>
        <ecNumber evidence="2">4.6.1.-</ecNumber>
    </submittedName>
</protein>
<dbReference type="InterPro" id="IPR029787">
    <property type="entry name" value="Nucleotide_cyclase"/>
</dbReference>
<dbReference type="PANTHER" id="PTHR43081:SF19">
    <property type="entry name" value="PH-SENSITIVE ADENYLATE CYCLASE RV1264"/>
    <property type="match status" value="1"/>
</dbReference>
<feature type="domain" description="Guanylate cyclase" evidence="1">
    <location>
        <begin position="12"/>
        <end position="124"/>
    </location>
</feature>
<dbReference type="EC" id="4.6.1.-" evidence="2"/>
<reference evidence="2 3" key="1">
    <citation type="submission" date="2023-12" db="EMBL/GenBank/DDBJ databases">
        <title>the genome sequence of Hyalangium sp. s54d21.</title>
        <authorList>
            <person name="Zhang X."/>
        </authorList>
    </citation>
    <scope>NUCLEOTIDE SEQUENCE [LARGE SCALE GENOMIC DNA]</scope>
    <source>
        <strain evidence="3">s54d21</strain>
    </source>
</reference>
<accession>A0ABU5HG28</accession>
<dbReference type="PROSITE" id="PS50125">
    <property type="entry name" value="GUANYLATE_CYCLASE_2"/>
    <property type="match status" value="1"/>
</dbReference>
<keyword evidence="3" id="KW-1185">Reference proteome</keyword>
<dbReference type="Gene3D" id="3.30.70.1230">
    <property type="entry name" value="Nucleotide cyclase"/>
    <property type="match status" value="1"/>
</dbReference>
<dbReference type="GO" id="GO:0016829">
    <property type="term" value="F:lyase activity"/>
    <property type="evidence" value="ECO:0007669"/>
    <property type="project" value="UniProtKB-KW"/>
</dbReference>
<evidence type="ECO:0000313" key="3">
    <source>
        <dbReference type="Proteomes" id="UP001291309"/>
    </source>
</evidence>
<dbReference type="InterPro" id="IPR050697">
    <property type="entry name" value="Adenylyl/Guanylyl_Cyclase_3/4"/>
</dbReference>
<proteinExistence type="predicted"/>
<dbReference type="EMBL" id="JAXIVS010000018">
    <property type="protein sequence ID" value="MDY7232201.1"/>
    <property type="molecule type" value="Genomic_DNA"/>
</dbReference>
<dbReference type="InterPro" id="IPR001054">
    <property type="entry name" value="A/G_cyclase"/>
</dbReference>
<dbReference type="PANTHER" id="PTHR43081">
    <property type="entry name" value="ADENYLATE CYCLASE, TERMINAL-DIFFERENTIATION SPECIFIC-RELATED"/>
    <property type="match status" value="1"/>
</dbReference>
<dbReference type="RefSeq" id="WP_321550915.1">
    <property type="nucleotide sequence ID" value="NZ_JAXIVS010000018.1"/>
</dbReference>
<dbReference type="Pfam" id="PF00211">
    <property type="entry name" value="Guanylate_cyc"/>
    <property type="match status" value="1"/>
</dbReference>
<organism evidence="2 3">
    <name type="scientific">Hyalangium rubrum</name>
    <dbReference type="NCBI Taxonomy" id="3103134"/>
    <lineage>
        <taxon>Bacteria</taxon>
        <taxon>Pseudomonadati</taxon>
        <taxon>Myxococcota</taxon>
        <taxon>Myxococcia</taxon>
        <taxon>Myxococcales</taxon>
        <taxon>Cystobacterineae</taxon>
        <taxon>Archangiaceae</taxon>
        <taxon>Hyalangium</taxon>
    </lineage>
</organism>
<comment type="caution">
    <text evidence="2">The sequence shown here is derived from an EMBL/GenBank/DDBJ whole genome shotgun (WGS) entry which is preliminary data.</text>
</comment>
<dbReference type="Proteomes" id="UP001291309">
    <property type="component" value="Unassembled WGS sequence"/>
</dbReference>
<evidence type="ECO:0000313" key="2">
    <source>
        <dbReference type="EMBL" id="MDY7232201.1"/>
    </source>
</evidence>
<evidence type="ECO:0000259" key="1">
    <source>
        <dbReference type="PROSITE" id="PS50125"/>
    </source>
</evidence>
<gene>
    <name evidence="2" type="ORF">SYV04_37780</name>
</gene>
<sequence length="197" mass="22052">MEAPEPEKRQVTAIMSTAMVGPGSQLQSLEFPLLEEHARLVRELLPRHGGREVKMMEDGFLLEFERGLSAVRFGVALQERVAGRNRLAAPDQRMELRVGVHLGPVVHQNGEVFGEGVNLAARLEALAQPGTLYVSEAVAREVEGHPLPPAHRLGRSELKRIRLPVAVFRIEPRRNVVRPALFARFRSLFFTQRRASS</sequence>
<keyword evidence="2" id="KW-0456">Lyase</keyword>
<name>A0ABU5HG28_9BACT</name>
<dbReference type="SUPFAM" id="SSF55073">
    <property type="entry name" value="Nucleotide cyclase"/>
    <property type="match status" value="1"/>
</dbReference>